<evidence type="ECO:0000256" key="1">
    <source>
        <dbReference type="ARBA" id="ARBA00004370"/>
    </source>
</evidence>
<name>A0A7S4MR09_9EUKA</name>
<proteinExistence type="predicted"/>
<dbReference type="InterPro" id="IPR032675">
    <property type="entry name" value="LRR_dom_sf"/>
</dbReference>
<sequence>MFLLRAGGVMQVCRPISTELRWVSEDTDALDTWTCTLTGTLVEANLTRFSCLVSLKIEEHKLTGPIPAELGTLRALRNLELSCNELEGCIPRELGSLTELRRLGLGNNKLRGEIPQELENLENLRYLNLRCNQLDGTIPAALGQVYHLDLSQNELYGEVPLLKLQS</sequence>
<dbReference type="PANTHER" id="PTHR48065:SF75">
    <property type="entry name" value="LEUCINE-RICH REPEAT-CONTAINING N-TERMINAL PLANT-TYPE DOMAIN-CONTAINING PROTEIN"/>
    <property type="match status" value="1"/>
</dbReference>
<dbReference type="EMBL" id="HBKP01023180">
    <property type="protein sequence ID" value="CAE2237618.1"/>
    <property type="molecule type" value="Transcribed_RNA"/>
</dbReference>
<dbReference type="Gene3D" id="3.80.10.10">
    <property type="entry name" value="Ribonuclease Inhibitor"/>
    <property type="match status" value="1"/>
</dbReference>
<comment type="subcellular location">
    <subcellularLocation>
        <location evidence="1">Membrane</location>
    </subcellularLocation>
</comment>
<evidence type="ECO:0000256" key="2">
    <source>
        <dbReference type="ARBA" id="ARBA00022729"/>
    </source>
</evidence>
<keyword evidence="2" id="KW-0732">Signal</keyword>
<dbReference type="FunFam" id="3.80.10.10:FF:000400">
    <property type="entry name" value="Nuclear pore complex protein NUP107"/>
    <property type="match status" value="1"/>
</dbReference>
<dbReference type="Pfam" id="PF00560">
    <property type="entry name" value="LRR_1"/>
    <property type="match status" value="3"/>
</dbReference>
<organism evidence="5">
    <name type="scientific">Vannella robusta</name>
    <dbReference type="NCBI Taxonomy" id="1487602"/>
    <lineage>
        <taxon>Eukaryota</taxon>
        <taxon>Amoebozoa</taxon>
        <taxon>Discosea</taxon>
        <taxon>Flabellinia</taxon>
        <taxon>Vannellidae</taxon>
        <taxon>Vannella</taxon>
    </lineage>
</organism>
<keyword evidence="4" id="KW-0472">Membrane</keyword>
<accession>A0A7S4MR09</accession>
<protein>
    <submittedName>
        <fullName evidence="5">Uncharacterized protein</fullName>
    </submittedName>
</protein>
<keyword evidence="3" id="KW-0677">Repeat</keyword>
<reference evidence="5" key="1">
    <citation type="submission" date="2021-01" db="EMBL/GenBank/DDBJ databases">
        <authorList>
            <person name="Corre E."/>
            <person name="Pelletier E."/>
            <person name="Niang G."/>
            <person name="Scheremetjew M."/>
            <person name="Finn R."/>
            <person name="Kale V."/>
            <person name="Holt S."/>
            <person name="Cochrane G."/>
            <person name="Meng A."/>
            <person name="Brown T."/>
            <person name="Cohen L."/>
        </authorList>
    </citation>
    <scope>NUCLEOTIDE SEQUENCE</scope>
    <source>
        <strain evidence="5">DIVA3 518/3/11/1/6</strain>
    </source>
</reference>
<dbReference type="AlphaFoldDB" id="A0A7S4MR09"/>
<evidence type="ECO:0000313" key="5">
    <source>
        <dbReference type="EMBL" id="CAE2237618.1"/>
    </source>
</evidence>
<evidence type="ECO:0000256" key="3">
    <source>
        <dbReference type="ARBA" id="ARBA00022737"/>
    </source>
</evidence>
<dbReference type="InterPro" id="IPR001611">
    <property type="entry name" value="Leu-rich_rpt"/>
</dbReference>
<dbReference type="PANTHER" id="PTHR48065">
    <property type="entry name" value="OS10G0469600 PROTEIN"/>
    <property type="match status" value="1"/>
</dbReference>
<evidence type="ECO:0000256" key="4">
    <source>
        <dbReference type="ARBA" id="ARBA00023136"/>
    </source>
</evidence>
<gene>
    <name evidence="5" type="ORF">VSP0166_LOCUS16143</name>
</gene>
<dbReference type="GO" id="GO:0016020">
    <property type="term" value="C:membrane"/>
    <property type="evidence" value="ECO:0007669"/>
    <property type="project" value="UniProtKB-SubCell"/>
</dbReference>
<dbReference type="SUPFAM" id="SSF52058">
    <property type="entry name" value="L domain-like"/>
    <property type="match status" value="1"/>
</dbReference>